<evidence type="ECO:0000313" key="3">
    <source>
        <dbReference type="EMBL" id="SHI80440.1"/>
    </source>
</evidence>
<evidence type="ECO:0000313" key="4">
    <source>
        <dbReference type="Proteomes" id="UP000184387"/>
    </source>
</evidence>
<sequence>MARNAASTSDPTDGPNPRDPVAHAGSTVPSNLAELRYAAPRQIAHAEEGEGGRGEWWALLKAVVIGALIVMLIGWLISG</sequence>
<evidence type="ECO:0000256" key="1">
    <source>
        <dbReference type="SAM" id="MobiDB-lite"/>
    </source>
</evidence>
<evidence type="ECO:0000256" key="2">
    <source>
        <dbReference type="SAM" id="Phobius"/>
    </source>
</evidence>
<name>A0A1M6E4Z7_9PROT</name>
<dbReference type="AlphaFoldDB" id="A0A1M6E4Z7"/>
<feature type="transmembrane region" description="Helical" evidence="2">
    <location>
        <begin position="56"/>
        <end position="77"/>
    </location>
</feature>
<dbReference type="STRING" id="198092.SAMN02745194_01108"/>
<dbReference type="EMBL" id="FQZF01000005">
    <property type="protein sequence ID" value="SHI80440.1"/>
    <property type="molecule type" value="Genomic_DNA"/>
</dbReference>
<accession>A0A1M6E4Z7</accession>
<feature type="compositionally biased region" description="Polar residues" evidence="1">
    <location>
        <begin position="1"/>
        <end position="11"/>
    </location>
</feature>
<dbReference type="Proteomes" id="UP000184387">
    <property type="component" value="Unassembled WGS sequence"/>
</dbReference>
<dbReference type="RefSeq" id="WP_073132418.1">
    <property type="nucleotide sequence ID" value="NZ_FQZF01000005.1"/>
</dbReference>
<keyword evidence="4" id="KW-1185">Reference proteome</keyword>
<keyword evidence="2" id="KW-0812">Transmembrane</keyword>
<gene>
    <name evidence="3" type="ORF">SAMN02745194_01108</name>
</gene>
<feature type="region of interest" description="Disordered" evidence="1">
    <location>
        <begin position="1"/>
        <end position="26"/>
    </location>
</feature>
<proteinExistence type="predicted"/>
<reference evidence="3 4" key="1">
    <citation type="submission" date="2016-11" db="EMBL/GenBank/DDBJ databases">
        <authorList>
            <person name="Jaros S."/>
            <person name="Januszkiewicz K."/>
            <person name="Wedrychowicz H."/>
        </authorList>
    </citation>
    <scope>NUCLEOTIDE SEQUENCE [LARGE SCALE GENOMIC DNA]</scope>
    <source>
        <strain evidence="3 4">DSM 14916</strain>
    </source>
</reference>
<protein>
    <submittedName>
        <fullName evidence="3">Uncharacterized protein</fullName>
    </submittedName>
</protein>
<keyword evidence="2" id="KW-0472">Membrane</keyword>
<organism evidence="3 4">
    <name type="scientific">Muricoccus roseus</name>
    <dbReference type="NCBI Taxonomy" id="198092"/>
    <lineage>
        <taxon>Bacteria</taxon>
        <taxon>Pseudomonadati</taxon>
        <taxon>Pseudomonadota</taxon>
        <taxon>Alphaproteobacteria</taxon>
        <taxon>Acetobacterales</taxon>
        <taxon>Roseomonadaceae</taxon>
        <taxon>Muricoccus</taxon>
    </lineage>
</organism>
<keyword evidence="2" id="KW-1133">Transmembrane helix</keyword>